<dbReference type="PANTHER" id="PTHR42646:SF2">
    <property type="entry name" value="5'-3' EXONUCLEASE FAMILY PROTEIN"/>
    <property type="match status" value="1"/>
</dbReference>
<sequence>MTKYLIDADIVAFKAATVTETPINWGDGFWTMHAYEAEGIEYIHKYLHRITTALGDGEFHMFITDPKNWRKDILPSYKSNRKETRKPMTLNALRQYLLSEMSAVMVEGMEADDLLGITSTNEPDCIIVSEDKDLATIPGKLFNPAKDEEVRIISEFDADYLHMKQTLTGDPVDGYAGLAGCGEKTAEKILDGCQTSMEMWAAVVNAYSKKKLSEEVALTQARVARICRASDFDFSTGKVILWTPPT</sequence>
<dbReference type="GO" id="GO:0003677">
    <property type="term" value="F:DNA binding"/>
    <property type="evidence" value="ECO:0007669"/>
    <property type="project" value="InterPro"/>
</dbReference>
<organism evidence="4 5">
    <name type="scientific">Roseobacter phage CRP-361</name>
    <dbReference type="NCBI Taxonomy" id="3072848"/>
    <lineage>
        <taxon>Viruses</taxon>
        <taxon>Duplodnaviria</taxon>
        <taxon>Heunggongvirae</taxon>
        <taxon>Uroviricota</taxon>
        <taxon>Caudoviricetes</taxon>
        <taxon>Autographivirales</taxon>
        <taxon>Autographivirales incertae sedis</taxon>
        <taxon>Dynamenevirus</taxon>
        <taxon>Dynamenevirus CRP361</taxon>
    </lineage>
</organism>
<dbReference type="InterPro" id="IPR036279">
    <property type="entry name" value="5-3_exonuclease_C_sf"/>
</dbReference>
<protein>
    <submittedName>
        <fullName evidence="4">Exonuclease</fullName>
    </submittedName>
</protein>
<name>A0AAX3ZWL2_9CAUD</name>
<dbReference type="SMART" id="SM00475">
    <property type="entry name" value="53EXOc"/>
    <property type="match status" value="1"/>
</dbReference>
<proteinExistence type="predicted"/>
<dbReference type="Proteomes" id="UP001304635">
    <property type="component" value="Segment"/>
</dbReference>
<keyword evidence="2" id="KW-0378">Hydrolase</keyword>
<evidence type="ECO:0000313" key="5">
    <source>
        <dbReference type="Proteomes" id="UP001304635"/>
    </source>
</evidence>
<dbReference type="GO" id="GO:0033567">
    <property type="term" value="P:DNA replication, Okazaki fragment processing"/>
    <property type="evidence" value="ECO:0007669"/>
    <property type="project" value="InterPro"/>
</dbReference>
<dbReference type="InterPro" id="IPR029060">
    <property type="entry name" value="PIN-like_dom_sf"/>
</dbReference>
<dbReference type="PANTHER" id="PTHR42646">
    <property type="entry name" value="FLAP ENDONUCLEASE XNI"/>
    <property type="match status" value="1"/>
</dbReference>
<dbReference type="GO" id="GO:0008409">
    <property type="term" value="F:5'-3' exonuclease activity"/>
    <property type="evidence" value="ECO:0007669"/>
    <property type="project" value="InterPro"/>
</dbReference>
<keyword evidence="4" id="KW-0269">Exonuclease</keyword>
<dbReference type="SUPFAM" id="SSF47807">
    <property type="entry name" value="5' to 3' exonuclease, C-terminal subdomain"/>
    <property type="match status" value="1"/>
</dbReference>
<dbReference type="Gene3D" id="3.40.50.1010">
    <property type="entry name" value="5'-nuclease"/>
    <property type="match status" value="1"/>
</dbReference>
<dbReference type="EMBL" id="OR420750">
    <property type="protein sequence ID" value="WMM95638.1"/>
    <property type="molecule type" value="Genomic_DNA"/>
</dbReference>
<dbReference type="InterPro" id="IPR002421">
    <property type="entry name" value="5-3_exonuclease"/>
</dbReference>
<keyword evidence="1" id="KW-0540">Nuclease</keyword>
<dbReference type="Pfam" id="PF02739">
    <property type="entry name" value="5_3_exonuc_N"/>
    <property type="match status" value="1"/>
</dbReference>
<accession>A0AAX3ZWL2</accession>
<dbReference type="InterPro" id="IPR038969">
    <property type="entry name" value="FEN"/>
</dbReference>
<keyword evidence="5" id="KW-1185">Reference proteome</keyword>
<evidence type="ECO:0000259" key="3">
    <source>
        <dbReference type="SMART" id="SM00475"/>
    </source>
</evidence>
<reference evidence="4 5" key="1">
    <citation type="submission" date="2023-08" db="EMBL/GenBank/DDBJ databases">
        <authorList>
            <person name="Du S."/>
            <person name="Wu Z."/>
            <person name="Wu Y."/>
            <person name="Yang M."/>
            <person name="Shao J."/>
            <person name="Liu H."/>
            <person name="Zhao Y."/>
            <person name="Zhang Z."/>
        </authorList>
    </citation>
    <scope>NUCLEOTIDE SEQUENCE [LARGE SCALE GENOMIC DNA]</scope>
</reference>
<evidence type="ECO:0000256" key="2">
    <source>
        <dbReference type="ARBA" id="ARBA00022801"/>
    </source>
</evidence>
<dbReference type="SUPFAM" id="SSF88723">
    <property type="entry name" value="PIN domain-like"/>
    <property type="match status" value="1"/>
</dbReference>
<gene>
    <name evidence="4" type="ORF">CRP361_gp20</name>
</gene>
<evidence type="ECO:0000256" key="1">
    <source>
        <dbReference type="ARBA" id="ARBA00022722"/>
    </source>
</evidence>
<dbReference type="InterPro" id="IPR020046">
    <property type="entry name" value="5-3_exonucl_a-hlix_arch_N"/>
</dbReference>
<dbReference type="GO" id="GO:0017108">
    <property type="term" value="F:5'-flap endonuclease activity"/>
    <property type="evidence" value="ECO:0007669"/>
    <property type="project" value="InterPro"/>
</dbReference>
<feature type="domain" description="5'-3' exonuclease" evidence="3">
    <location>
        <begin position="2"/>
        <end position="243"/>
    </location>
</feature>
<dbReference type="Gene3D" id="1.10.150.20">
    <property type="entry name" value="5' to 3' exonuclease, C-terminal subdomain"/>
    <property type="match status" value="1"/>
</dbReference>
<evidence type="ECO:0000313" key="4">
    <source>
        <dbReference type="EMBL" id="WMM95638.1"/>
    </source>
</evidence>